<evidence type="ECO:0000313" key="1">
    <source>
        <dbReference type="EMBL" id="MVX57311.1"/>
    </source>
</evidence>
<comment type="caution">
    <text evidence="1">The sequence shown here is derived from an EMBL/GenBank/DDBJ whole genome shotgun (WGS) entry which is preliminary data.</text>
</comment>
<accession>A0A6L6YP90</accession>
<proteinExistence type="predicted"/>
<keyword evidence="2" id="KW-1185">Reference proteome</keyword>
<dbReference type="RefSeq" id="WP_160335736.1">
    <property type="nucleotide sequence ID" value="NZ_CALPCR010000007.1"/>
</dbReference>
<name>A0A6L6YP90_9BURK</name>
<protein>
    <submittedName>
        <fullName evidence="1">Uncharacterized protein</fullName>
    </submittedName>
</protein>
<organism evidence="1 2">
    <name type="scientific">Parasutterella muris</name>
    <dbReference type="NCBI Taxonomy" id="2565572"/>
    <lineage>
        <taxon>Bacteria</taxon>
        <taxon>Pseudomonadati</taxon>
        <taxon>Pseudomonadota</taxon>
        <taxon>Betaproteobacteria</taxon>
        <taxon>Burkholderiales</taxon>
        <taxon>Sutterellaceae</taxon>
        <taxon>Parasutterella</taxon>
    </lineage>
</organism>
<sequence length="60" mass="6023">MKRRSLMLGAAAGFGGLVLSLQGFASSRGPAGTPISDITLPNLTADAAAPVVYYSPLVSS</sequence>
<gene>
    <name evidence="1" type="ORF">E5987_08865</name>
</gene>
<dbReference type="Proteomes" id="UP000472580">
    <property type="component" value="Unassembled WGS sequence"/>
</dbReference>
<evidence type="ECO:0000313" key="2">
    <source>
        <dbReference type="Proteomes" id="UP000472580"/>
    </source>
</evidence>
<reference evidence="1 2" key="1">
    <citation type="submission" date="2019-12" db="EMBL/GenBank/DDBJ databases">
        <title>Microbes associate with the intestines of laboratory mice.</title>
        <authorList>
            <person name="Navarre W."/>
            <person name="Wong E."/>
        </authorList>
    </citation>
    <scope>NUCLEOTIDE SEQUENCE [LARGE SCALE GENOMIC DNA]</scope>
    <source>
        <strain evidence="1 2">NM82_D38</strain>
    </source>
</reference>
<dbReference type="AlphaFoldDB" id="A0A6L6YP90"/>
<dbReference type="EMBL" id="WSRP01000027">
    <property type="protein sequence ID" value="MVX57311.1"/>
    <property type="molecule type" value="Genomic_DNA"/>
</dbReference>